<gene>
    <name evidence="1" type="ORF">NTJ_04239</name>
</gene>
<evidence type="ECO:0000313" key="2">
    <source>
        <dbReference type="Proteomes" id="UP001307889"/>
    </source>
</evidence>
<evidence type="ECO:0000313" key="1">
    <source>
        <dbReference type="EMBL" id="BES91431.1"/>
    </source>
</evidence>
<proteinExistence type="predicted"/>
<keyword evidence="1" id="KW-0808">Transferase</keyword>
<dbReference type="EMBL" id="AP028910">
    <property type="protein sequence ID" value="BES91431.1"/>
    <property type="molecule type" value="Genomic_DNA"/>
</dbReference>
<keyword evidence="2" id="KW-1185">Reference proteome</keyword>
<dbReference type="Proteomes" id="UP001307889">
    <property type="component" value="Chromosome 2"/>
</dbReference>
<dbReference type="GO" id="GO:0003964">
    <property type="term" value="F:RNA-directed DNA polymerase activity"/>
    <property type="evidence" value="ECO:0007669"/>
    <property type="project" value="UniProtKB-KW"/>
</dbReference>
<name>A0ABN7AGN7_9HEMI</name>
<accession>A0ABN7AGN7</accession>
<dbReference type="PANTHER" id="PTHR19446">
    <property type="entry name" value="REVERSE TRANSCRIPTASES"/>
    <property type="match status" value="1"/>
</dbReference>
<keyword evidence="1" id="KW-0548">Nucleotidyltransferase</keyword>
<sequence length="164" mass="18540">MMEIVDKLFPDHQERGEDMKREVGDIPPFTTAELKATVRSLRRNRAPGPNGLPSEVVKVVVEECPTLLLNLYNACLHAGIFSSQWKTARLVLIDEGKGDGSVASSLRSLCMHHSWDIGLLVTPDVKNAFNSARWVDFVDALQNKFGEPEYLMRVMRDYIRGRKL</sequence>
<keyword evidence="1" id="KW-0695">RNA-directed DNA polymerase</keyword>
<protein>
    <submittedName>
        <fullName evidence="1">Reverse transcriptase (RNA-dependent DNA polymerase)</fullName>
    </submittedName>
</protein>
<organism evidence="1 2">
    <name type="scientific">Nesidiocoris tenuis</name>
    <dbReference type="NCBI Taxonomy" id="355587"/>
    <lineage>
        <taxon>Eukaryota</taxon>
        <taxon>Metazoa</taxon>
        <taxon>Ecdysozoa</taxon>
        <taxon>Arthropoda</taxon>
        <taxon>Hexapoda</taxon>
        <taxon>Insecta</taxon>
        <taxon>Pterygota</taxon>
        <taxon>Neoptera</taxon>
        <taxon>Paraneoptera</taxon>
        <taxon>Hemiptera</taxon>
        <taxon>Heteroptera</taxon>
        <taxon>Panheteroptera</taxon>
        <taxon>Cimicomorpha</taxon>
        <taxon>Miridae</taxon>
        <taxon>Dicyphina</taxon>
        <taxon>Nesidiocoris</taxon>
    </lineage>
</organism>
<reference evidence="1 2" key="1">
    <citation type="submission" date="2023-09" db="EMBL/GenBank/DDBJ databases">
        <title>Nesidiocoris tenuis whole genome shotgun sequence.</title>
        <authorList>
            <person name="Shibata T."/>
            <person name="Shimoda M."/>
            <person name="Kobayashi T."/>
            <person name="Uehara T."/>
        </authorList>
    </citation>
    <scope>NUCLEOTIDE SEQUENCE [LARGE SCALE GENOMIC DNA]</scope>
    <source>
        <strain evidence="1 2">Japan</strain>
    </source>
</reference>